<keyword evidence="1" id="KW-0812">Transmembrane</keyword>
<evidence type="ECO:0008006" key="3">
    <source>
        <dbReference type="Google" id="ProtNLM"/>
    </source>
</evidence>
<dbReference type="AlphaFoldDB" id="X1SFU3"/>
<protein>
    <recommendedName>
        <fullName evidence="3">MacB-like periplasmic core domain-containing protein</fullName>
    </recommendedName>
</protein>
<evidence type="ECO:0000313" key="2">
    <source>
        <dbReference type="EMBL" id="GAI91843.1"/>
    </source>
</evidence>
<reference evidence="2" key="1">
    <citation type="journal article" date="2014" name="Front. Microbiol.">
        <title>High frequency of phylogenetically diverse reductive dehalogenase-homologous genes in deep subseafloor sedimentary metagenomes.</title>
        <authorList>
            <person name="Kawai M."/>
            <person name="Futagami T."/>
            <person name="Toyoda A."/>
            <person name="Takaki Y."/>
            <person name="Nishi S."/>
            <person name="Hori S."/>
            <person name="Arai W."/>
            <person name="Tsubouchi T."/>
            <person name="Morono Y."/>
            <person name="Uchiyama I."/>
            <person name="Ito T."/>
            <person name="Fujiyama A."/>
            <person name="Inagaki F."/>
            <person name="Takami H."/>
        </authorList>
    </citation>
    <scope>NUCLEOTIDE SEQUENCE</scope>
    <source>
        <strain evidence="2">Expedition CK06-06</strain>
    </source>
</reference>
<dbReference type="EMBL" id="BARW01021773">
    <property type="protein sequence ID" value="GAI91843.1"/>
    <property type="molecule type" value="Genomic_DNA"/>
</dbReference>
<organism evidence="2">
    <name type="scientific">marine sediment metagenome</name>
    <dbReference type="NCBI Taxonomy" id="412755"/>
    <lineage>
        <taxon>unclassified sequences</taxon>
        <taxon>metagenomes</taxon>
        <taxon>ecological metagenomes</taxon>
    </lineage>
</organism>
<name>X1SFU3_9ZZZZ</name>
<feature type="transmembrane region" description="Helical" evidence="1">
    <location>
        <begin position="33"/>
        <end position="53"/>
    </location>
</feature>
<evidence type="ECO:0000256" key="1">
    <source>
        <dbReference type="SAM" id="Phobius"/>
    </source>
</evidence>
<keyword evidence="1" id="KW-1133">Transmembrane helix</keyword>
<feature type="non-terminal residue" evidence="2">
    <location>
        <position position="97"/>
    </location>
</feature>
<keyword evidence="1" id="KW-0472">Membrane</keyword>
<comment type="caution">
    <text evidence="2">The sequence shown here is derived from an EMBL/GenBank/DDBJ whole genome shotgun (WGS) entry which is preliminary data.</text>
</comment>
<sequence>MSLQNYLYRIRLKIRLQFLRQVWLNIKRDRAKALFGIGGITVSIILLTAIGMVNNTMSYNYMGLITSTTGSSDLMISRTMKTDLTFDPFFDENIIDD</sequence>
<accession>X1SFU3</accession>
<proteinExistence type="predicted"/>
<gene>
    <name evidence="2" type="ORF">S12H4_36521</name>
</gene>